<protein>
    <submittedName>
        <fullName evidence="3">Glycosyltransferase</fullName>
        <ecNumber evidence="3">2.4.-.-</ecNumber>
    </submittedName>
</protein>
<evidence type="ECO:0000313" key="4">
    <source>
        <dbReference type="Proteomes" id="UP001595803"/>
    </source>
</evidence>
<keyword evidence="3" id="KW-0328">Glycosyltransferase</keyword>
<dbReference type="RefSeq" id="WP_380103067.1">
    <property type="nucleotide sequence ID" value="NZ_JBHRZG010000024.1"/>
</dbReference>
<dbReference type="EMBL" id="JBHRZG010000024">
    <property type="protein sequence ID" value="MFC3834448.1"/>
    <property type="molecule type" value="Genomic_DNA"/>
</dbReference>
<sequence>MNVLHVNTSDGGGGAARGAYWLHQALSGHVTSRMLVQTRVTDDERVLTYGAPLMARVARRAQQLSLRPYPDAHGLFSSATLPRQVHRAINALTPDIVNLHWINEGFMTPENVRHITAPVVWTLRDVWPMTGGCHYTKGCERFTASCGQCPTLGSTREDDLSRHVWQRKARAWQGRNLTFVALSEWIAREARRSSLLSAYETVVIPNALDVERFRPLPRAQARADLGLDPDLRSILFSAMNPIQDHRKGFPQLRAALEVLARRPDADQLEVLVGGPVYGDAPDMPIRTRFLGMIDDDHTMRQLYAASTVTAMPSLEEAFGKVAMESMSCGTPVVCLSGTGTAEIVTHLEHGYHATPLDVTDLAAGLAYVLDHPAPEHLAEQSRAHVLATYTFERQAQLYLEVYGRVLEQTRGQPRPRHTARPPGAADTPYDRSVRE</sequence>
<evidence type="ECO:0000259" key="2">
    <source>
        <dbReference type="Pfam" id="PF00534"/>
    </source>
</evidence>
<reference evidence="4" key="1">
    <citation type="journal article" date="2019" name="Int. J. Syst. Evol. Microbiol.">
        <title>The Global Catalogue of Microorganisms (GCM) 10K type strain sequencing project: providing services to taxonomists for standard genome sequencing and annotation.</title>
        <authorList>
            <consortium name="The Broad Institute Genomics Platform"/>
            <consortium name="The Broad Institute Genome Sequencing Center for Infectious Disease"/>
            <person name="Wu L."/>
            <person name="Ma J."/>
        </authorList>
    </citation>
    <scope>NUCLEOTIDE SEQUENCE [LARGE SCALE GENOMIC DNA]</scope>
    <source>
        <strain evidence="4">CCTCC AB 2017081</strain>
    </source>
</reference>
<keyword evidence="4" id="KW-1185">Reference proteome</keyword>
<gene>
    <name evidence="3" type="ORF">ACFOSB_16460</name>
</gene>
<dbReference type="Pfam" id="PF00534">
    <property type="entry name" value="Glycos_transf_1"/>
    <property type="match status" value="1"/>
</dbReference>
<proteinExistence type="predicted"/>
<keyword evidence="3" id="KW-0808">Transferase</keyword>
<feature type="domain" description="Glycosyl transferase family 1" evidence="2">
    <location>
        <begin position="285"/>
        <end position="381"/>
    </location>
</feature>
<comment type="caution">
    <text evidence="3">The sequence shown here is derived from an EMBL/GenBank/DDBJ whole genome shotgun (WGS) entry which is preliminary data.</text>
</comment>
<evidence type="ECO:0000313" key="3">
    <source>
        <dbReference type="EMBL" id="MFC3834448.1"/>
    </source>
</evidence>
<dbReference type="GO" id="GO:0016757">
    <property type="term" value="F:glycosyltransferase activity"/>
    <property type="evidence" value="ECO:0007669"/>
    <property type="project" value="UniProtKB-KW"/>
</dbReference>
<organism evidence="3 4">
    <name type="scientific">Deinococcus rufus</name>
    <dbReference type="NCBI Taxonomy" id="2136097"/>
    <lineage>
        <taxon>Bacteria</taxon>
        <taxon>Thermotogati</taxon>
        <taxon>Deinococcota</taxon>
        <taxon>Deinococci</taxon>
        <taxon>Deinococcales</taxon>
        <taxon>Deinococcaceae</taxon>
        <taxon>Deinococcus</taxon>
    </lineage>
</organism>
<dbReference type="PANTHER" id="PTHR12526:SF635">
    <property type="entry name" value="GLYCOSYL TRANSFERASE GROUP 1"/>
    <property type="match status" value="1"/>
</dbReference>
<feature type="region of interest" description="Disordered" evidence="1">
    <location>
        <begin position="409"/>
        <end position="435"/>
    </location>
</feature>
<dbReference type="Proteomes" id="UP001595803">
    <property type="component" value="Unassembled WGS sequence"/>
</dbReference>
<dbReference type="Gene3D" id="3.40.50.2000">
    <property type="entry name" value="Glycogen Phosphorylase B"/>
    <property type="match status" value="2"/>
</dbReference>
<dbReference type="EC" id="2.4.-.-" evidence="3"/>
<name>A0ABV7ZDK6_9DEIO</name>
<evidence type="ECO:0000256" key="1">
    <source>
        <dbReference type="SAM" id="MobiDB-lite"/>
    </source>
</evidence>
<accession>A0ABV7ZDK6</accession>
<dbReference type="SUPFAM" id="SSF53756">
    <property type="entry name" value="UDP-Glycosyltransferase/glycogen phosphorylase"/>
    <property type="match status" value="1"/>
</dbReference>
<dbReference type="PANTHER" id="PTHR12526">
    <property type="entry name" value="GLYCOSYLTRANSFERASE"/>
    <property type="match status" value="1"/>
</dbReference>
<dbReference type="InterPro" id="IPR001296">
    <property type="entry name" value="Glyco_trans_1"/>
</dbReference>